<evidence type="ECO:0000313" key="11">
    <source>
        <dbReference type="Proteomes" id="UP001353858"/>
    </source>
</evidence>
<evidence type="ECO:0000256" key="6">
    <source>
        <dbReference type="ARBA" id="ARBA00023069"/>
    </source>
</evidence>
<proteinExistence type="inferred from homology"/>
<gene>
    <name evidence="10" type="ORF">RN001_011492</name>
</gene>
<evidence type="ECO:0000256" key="2">
    <source>
        <dbReference type="ARBA" id="ARBA00010500"/>
    </source>
</evidence>
<evidence type="ECO:0000256" key="4">
    <source>
        <dbReference type="ARBA" id="ARBA00022490"/>
    </source>
</evidence>
<dbReference type="Pfam" id="PF12018">
    <property type="entry name" value="FAP206"/>
    <property type="match status" value="1"/>
</dbReference>
<keyword evidence="7" id="KW-0206">Cytoskeleton</keyword>
<dbReference type="GO" id="GO:0005930">
    <property type="term" value="C:axoneme"/>
    <property type="evidence" value="ECO:0007669"/>
    <property type="project" value="UniProtKB-SubCell"/>
</dbReference>
<dbReference type="GO" id="GO:0030030">
    <property type="term" value="P:cell projection organization"/>
    <property type="evidence" value="ECO:0007669"/>
    <property type="project" value="UniProtKB-KW"/>
</dbReference>
<evidence type="ECO:0000256" key="7">
    <source>
        <dbReference type="ARBA" id="ARBA00023212"/>
    </source>
</evidence>
<evidence type="ECO:0000256" key="1">
    <source>
        <dbReference type="ARBA" id="ARBA00004430"/>
    </source>
</evidence>
<comment type="function">
    <text evidence="9">Essential for sperm motility and is involved in the regulation of the beating frequency of motile cilia on the epithelial cells of the respiratory tract. Required for the establishment of radial spokes in sperm flagella.</text>
</comment>
<dbReference type="Proteomes" id="UP001353858">
    <property type="component" value="Unassembled WGS sequence"/>
</dbReference>
<dbReference type="GO" id="GO:0003356">
    <property type="term" value="P:regulation of cilium beat frequency"/>
    <property type="evidence" value="ECO:0007669"/>
    <property type="project" value="TreeGrafter"/>
</dbReference>
<evidence type="ECO:0000256" key="9">
    <source>
        <dbReference type="ARBA" id="ARBA00045321"/>
    </source>
</evidence>
<reference evidence="11" key="1">
    <citation type="submission" date="2023-01" db="EMBL/GenBank/DDBJ databases">
        <title>Key to firefly adult light organ development and bioluminescence: homeobox transcription factors regulate luciferase expression and transportation to peroxisome.</title>
        <authorList>
            <person name="Fu X."/>
        </authorList>
    </citation>
    <scope>NUCLEOTIDE SEQUENCE [LARGE SCALE GENOMIC DNA]</scope>
</reference>
<dbReference type="AlphaFoldDB" id="A0AAN7SP38"/>
<dbReference type="PANTHER" id="PTHR21442">
    <property type="entry name" value="CILIA- AND FLAGELLA-ASSOCIATED PROTEIN 206"/>
    <property type="match status" value="1"/>
</dbReference>
<comment type="similarity">
    <text evidence="2">Belongs to the CFAP206 family.</text>
</comment>
<evidence type="ECO:0000256" key="5">
    <source>
        <dbReference type="ARBA" id="ARBA00022794"/>
    </source>
</evidence>
<dbReference type="EMBL" id="JARPUR010000005">
    <property type="protein sequence ID" value="KAK4875070.1"/>
    <property type="molecule type" value="Genomic_DNA"/>
</dbReference>
<dbReference type="InterPro" id="IPR021897">
    <property type="entry name" value="FAP206"/>
</dbReference>
<keyword evidence="11" id="KW-1185">Reference proteome</keyword>
<keyword evidence="4" id="KW-0963">Cytoplasm</keyword>
<dbReference type="PANTHER" id="PTHR21442:SF0">
    <property type="entry name" value="CILIA- AND FLAGELLA-ASSOCIATED PROTEIN 206"/>
    <property type="match status" value="1"/>
</dbReference>
<keyword evidence="5" id="KW-0970">Cilium biogenesis/degradation</keyword>
<evidence type="ECO:0000256" key="3">
    <source>
        <dbReference type="ARBA" id="ARBA00021602"/>
    </source>
</evidence>
<dbReference type="GO" id="GO:0036064">
    <property type="term" value="C:ciliary basal body"/>
    <property type="evidence" value="ECO:0007669"/>
    <property type="project" value="TreeGrafter"/>
</dbReference>
<protein>
    <recommendedName>
        <fullName evidence="3">Cilia- and flagella-associated protein 206</fullName>
    </recommendedName>
</protein>
<keyword evidence="8" id="KW-0966">Cell projection</keyword>
<accession>A0AAN7SP38</accession>
<organism evidence="10 11">
    <name type="scientific">Aquatica leii</name>
    <dbReference type="NCBI Taxonomy" id="1421715"/>
    <lineage>
        <taxon>Eukaryota</taxon>
        <taxon>Metazoa</taxon>
        <taxon>Ecdysozoa</taxon>
        <taxon>Arthropoda</taxon>
        <taxon>Hexapoda</taxon>
        <taxon>Insecta</taxon>
        <taxon>Pterygota</taxon>
        <taxon>Neoptera</taxon>
        <taxon>Endopterygota</taxon>
        <taxon>Coleoptera</taxon>
        <taxon>Polyphaga</taxon>
        <taxon>Elateriformia</taxon>
        <taxon>Elateroidea</taxon>
        <taxon>Lampyridae</taxon>
        <taxon>Luciolinae</taxon>
        <taxon>Aquatica</taxon>
    </lineage>
</organism>
<name>A0AAN7SP38_9COLE</name>
<evidence type="ECO:0000256" key="8">
    <source>
        <dbReference type="ARBA" id="ARBA00023273"/>
    </source>
</evidence>
<keyword evidence="6" id="KW-0969">Cilium</keyword>
<evidence type="ECO:0000313" key="10">
    <source>
        <dbReference type="EMBL" id="KAK4875070.1"/>
    </source>
</evidence>
<sequence length="587" mass="66544">MLNPLWGITSGRLPNRNDVQHFVKCCVEKLENVKNPSMITLKMQLHCKENFTNAPSMIQKNRLNLKTRLEPLEKEISEVSSDKNVTDINTLVKKIVFFITLSSGLGNPVIEHVYKEAEAALKSILSDEDLTDFVTSSSVNKQAQLVEFTDFVTGIRLFNRDCEKGGAGIEDLPKILIQAIEVTKIDMEKTLTVIMDNVYVLTTALDRCYQIEMCEESYTLTFNASIGIEEANVEPIKDVLILYRQYEVFIRKITEEVQKMELYAKHIYEQFREALLNVHKSVQFRIAIPTCIVLPLFSALATIWRELQNQTIVLSQLNQLLSNLELLVKDVNIDNDTLKEVIGPEGPTTDAERLGKTTGLVIPSNTSISVLNPCEIKNFGELALEYMGFCAWMFIQTNGGLIPGNPNMGVVTIGNRYYVFSSVEAANAFILQPERYCKSVLIRILITPLVTEVPKVTLMLNNEAQTELHPEPTNIDPKYMWNIWDWKRQALLYANLTRCVTTSSQTIKSRAFEASVTQTYDMKSTEQQTKKDNYTNVPKLSNHIYGLRGRTDDNQHVIVLTRPVDESSLRPKCTGKKLGDVLKKKKA</sequence>
<comment type="caution">
    <text evidence="10">The sequence shown here is derived from an EMBL/GenBank/DDBJ whole genome shotgun (WGS) entry which is preliminary data.</text>
</comment>
<comment type="subcellular location">
    <subcellularLocation>
        <location evidence="1">Cytoplasm</location>
        <location evidence="1">Cytoskeleton</location>
        <location evidence="1">Cilium axoneme</location>
    </subcellularLocation>
</comment>